<dbReference type="SUPFAM" id="SSF103511">
    <property type="entry name" value="Chlorophyll a-b binding protein"/>
    <property type="match status" value="1"/>
</dbReference>
<evidence type="ECO:0000256" key="4">
    <source>
        <dbReference type="ARBA" id="ARBA00022640"/>
    </source>
</evidence>
<organism evidence="6 7">
    <name type="scientific">Symbiodinium pilosum</name>
    <name type="common">Dinoflagellate</name>
    <dbReference type="NCBI Taxonomy" id="2952"/>
    <lineage>
        <taxon>Eukaryota</taxon>
        <taxon>Sar</taxon>
        <taxon>Alveolata</taxon>
        <taxon>Dinophyceae</taxon>
        <taxon>Suessiales</taxon>
        <taxon>Symbiodiniaceae</taxon>
        <taxon>Symbiodinium</taxon>
    </lineage>
</organism>
<dbReference type="GO" id="GO:0009765">
    <property type="term" value="P:photosynthesis, light harvesting"/>
    <property type="evidence" value="ECO:0007669"/>
    <property type="project" value="InterPro"/>
</dbReference>
<dbReference type="InterPro" id="IPR001344">
    <property type="entry name" value="Chloro_AB-bd_pln"/>
</dbReference>
<evidence type="ECO:0000256" key="3">
    <source>
        <dbReference type="ARBA" id="ARBA00022531"/>
    </source>
</evidence>
<feature type="binding site" evidence="5">
    <location>
        <position position="613"/>
    </location>
    <ligand>
        <name>chlorophyll a</name>
        <dbReference type="ChEBI" id="CHEBI:58416"/>
        <label>1</label>
    </ligand>
</feature>
<evidence type="ECO:0000313" key="7">
    <source>
        <dbReference type="Proteomes" id="UP000649617"/>
    </source>
</evidence>
<feature type="binding site" evidence="5">
    <location>
        <position position="610"/>
    </location>
    <ligand>
        <name>chlorophyll a</name>
        <dbReference type="ChEBI" id="CHEBI:58416"/>
        <label>1</label>
    </ligand>
</feature>
<comment type="subcellular location">
    <subcellularLocation>
        <location evidence="1">Plastid</location>
        <location evidence="1">Chloroplast</location>
    </subcellularLocation>
</comment>
<name>A0A812RWC4_SYMPI</name>
<keyword evidence="5" id="KW-0157">Chromophore</keyword>
<feature type="binding site" evidence="5">
    <location>
        <position position="627"/>
    </location>
    <ligand>
        <name>chlorophyll a</name>
        <dbReference type="ChEBI" id="CHEBI:58416"/>
        <label>1</label>
    </ligand>
</feature>
<comment type="caution">
    <text evidence="6">The sequence shown here is derived from an EMBL/GenBank/DDBJ whole genome shotgun (WGS) entry which is preliminary data.</text>
</comment>
<dbReference type="AlphaFoldDB" id="A0A812RWC4"/>
<gene>
    <name evidence="6" type="primary">FCPA</name>
    <name evidence="6" type="ORF">SPIL2461_LOCUS11299</name>
</gene>
<accession>A0A812RWC4</accession>
<sequence length="635" mass="69706">MTFGPPQVLLFDGETALDDEESTTYFQLRGICKRTAAPRQHIRICDRKIAVMRDALRKLSAQLDEEGLQVPFSRMCSEITYSLNALTMVNGSSPFTAVLGRMPAILPADGAIMHDGVPDNISRHTHRLREVAVQAIAEGTAKERMRRALRTQTQPSGAQLEYKIGDRVDYWRTPLSRTFGKMEISWKESVFCGVRHVQHPDGSVTMDQMKFLAACKPIMLPATVGSSEKLLSEEARRHFLSLLMTIAYALLTRPDVAVFVSALQRESHQAKIIHVKRLNVLLRWLQSNPKGITYPVMKYPTVLLQISDSSYKARATDGLSVRGLVSVRVSLDDMIAGKAETPCHVLDYVSKAQRHVTRSTFSSELFAATDAVDSGLLQSIVLHELQHGVVTPSEAKGLIEGTTPCAVGLALAVDAKSVSAAVVAPNVKVPAEPSLLLHVMWLRSLLTRGRLKAMFWTDTRSMVADGLTKGAVSRDLLHAIMCGLLEMPQPYEQQVLRLDFGFGDLMTSQEDVAMLACIGYIVPEYFRFPGLCAPSQNLAFTDIPNGLKGAAAVPLAGWLQIITFVGIIEVTNLQNVQTDVLGDYGYGAFGLPFGKKIEDAEKKAKSLNAEINNGRLAMMAIIGMFFQDGLTGSAW</sequence>
<keyword evidence="3" id="KW-0602">Photosynthesis</keyword>
<evidence type="ECO:0000256" key="2">
    <source>
        <dbReference type="ARBA" id="ARBA00022528"/>
    </source>
</evidence>
<dbReference type="Gene3D" id="1.10.3460.10">
    <property type="entry name" value="Chlorophyll a/b binding protein domain"/>
    <property type="match status" value="1"/>
</dbReference>
<dbReference type="GO" id="GO:0009507">
    <property type="term" value="C:chloroplast"/>
    <property type="evidence" value="ECO:0007669"/>
    <property type="project" value="UniProtKB-SubCell"/>
</dbReference>
<keyword evidence="5" id="KW-0148">Chlorophyll</keyword>
<keyword evidence="2" id="KW-0150">Chloroplast</keyword>
<dbReference type="GO" id="GO:0016020">
    <property type="term" value="C:membrane"/>
    <property type="evidence" value="ECO:0007669"/>
    <property type="project" value="InterPro"/>
</dbReference>
<evidence type="ECO:0000256" key="1">
    <source>
        <dbReference type="ARBA" id="ARBA00004229"/>
    </source>
</evidence>
<feature type="binding site" evidence="5">
    <location>
        <position position="615"/>
    </location>
    <ligand>
        <name>chlorophyll a</name>
        <dbReference type="ChEBI" id="CHEBI:58416"/>
        <label>1</label>
    </ligand>
</feature>
<dbReference type="Pfam" id="PF00504">
    <property type="entry name" value="Chloroa_b-bind"/>
    <property type="match status" value="1"/>
</dbReference>
<dbReference type="PANTHER" id="PTHR21649">
    <property type="entry name" value="CHLOROPHYLL A/B BINDING PROTEIN"/>
    <property type="match status" value="1"/>
</dbReference>
<feature type="binding site" description="axial binding residue" evidence="5">
    <location>
        <position position="569"/>
    </location>
    <ligand>
        <name>chlorophyll b</name>
        <dbReference type="ChEBI" id="CHEBI:61721"/>
        <label>1</label>
    </ligand>
    <ligandPart>
        <name>Mg</name>
        <dbReference type="ChEBI" id="CHEBI:25107"/>
    </ligandPart>
</feature>
<keyword evidence="7" id="KW-1185">Reference proteome</keyword>
<keyword evidence="4" id="KW-0934">Plastid</keyword>
<proteinExistence type="predicted"/>
<dbReference type="Proteomes" id="UP000649617">
    <property type="component" value="Unassembled WGS sequence"/>
</dbReference>
<dbReference type="GO" id="GO:0016168">
    <property type="term" value="F:chlorophyll binding"/>
    <property type="evidence" value="ECO:0007669"/>
    <property type="project" value="UniProtKB-KW"/>
</dbReference>
<reference evidence="6" key="1">
    <citation type="submission" date="2021-02" db="EMBL/GenBank/DDBJ databases">
        <authorList>
            <person name="Dougan E. K."/>
            <person name="Rhodes N."/>
            <person name="Thang M."/>
            <person name="Chan C."/>
        </authorList>
    </citation>
    <scope>NUCLEOTIDE SEQUENCE</scope>
</reference>
<protein>
    <submittedName>
        <fullName evidence="6">FCPA protein</fullName>
    </submittedName>
</protein>
<dbReference type="EMBL" id="CAJNIZ010022113">
    <property type="protein sequence ID" value="CAE7458116.1"/>
    <property type="molecule type" value="Genomic_DNA"/>
</dbReference>
<dbReference type="OrthoDB" id="423598at2759"/>
<evidence type="ECO:0000256" key="5">
    <source>
        <dbReference type="PIRSR" id="PIRSR601344-1"/>
    </source>
</evidence>
<dbReference type="InterPro" id="IPR022796">
    <property type="entry name" value="Chloroa_b-bind"/>
</dbReference>
<feature type="non-terminal residue" evidence="6">
    <location>
        <position position="1"/>
    </location>
</feature>
<evidence type="ECO:0000313" key="6">
    <source>
        <dbReference type="EMBL" id="CAE7458116.1"/>
    </source>
</evidence>